<comment type="caution">
    <text evidence="3">The sequence shown here is derived from an EMBL/GenBank/DDBJ whole genome shotgun (WGS) entry which is preliminary data.</text>
</comment>
<evidence type="ECO:0000313" key="3">
    <source>
        <dbReference type="EMBL" id="CAD5121070.1"/>
    </source>
</evidence>
<evidence type="ECO:0000256" key="2">
    <source>
        <dbReference type="SAM" id="Phobius"/>
    </source>
</evidence>
<keyword evidence="4" id="KW-1185">Reference proteome</keyword>
<keyword evidence="2" id="KW-1133">Transmembrane helix</keyword>
<feature type="region of interest" description="Disordered" evidence="1">
    <location>
        <begin position="59"/>
        <end position="119"/>
    </location>
</feature>
<keyword evidence="2" id="KW-0472">Membrane</keyword>
<feature type="compositionally biased region" description="Acidic residues" evidence="1">
    <location>
        <begin position="107"/>
        <end position="116"/>
    </location>
</feature>
<accession>A0A7I8VYS8</accession>
<reference evidence="3 4" key="1">
    <citation type="submission" date="2020-08" db="EMBL/GenBank/DDBJ databases">
        <authorList>
            <person name="Hejnol A."/>
        </authorList>
    </citation>
    <scope>NUCLEOTIDE SEQUENCE [LARGE SCALE GENOMIC DNA]</scope>
</reference>
<dbReference type="AlphaFoldDB" id="A0A7I8VYS8"/>
<feature type="compositionally biased region" description="Gly residues" evidence="1">
    <location>
        <begin position="73"/>
        <end position="86"/>
    </location>
</feature>
<protein>
    <submittedName>
        <fullName evidence="3">Uncharacterized protein</fullName>
    </submittedName>
</protein>
<organism evidence="3 4">
    <name type="scientific">Dimorphilus gyrociliatus</name>
    <dbReference type="NCBI Taxonomy" id="2664684"/>
    <lineage>
        <taxon>Eukaryota</taxon>
        <taxon>Metazoa</taxon>
        <taxon>Spiralia</taxon>
        <taxon>Lophotrochozoa</taxon>
        <taxon>Annelida</taxon>
        <taxon>Polychaeta</taxon>
        <taxon>Polychaeta incertae sedis</taxon>
        <taxon>Dinophilidae</taxon>
        <taxon>Dimorphilus</taxon>
    </lineage>
</organism>
<evidence type="ECO:0000256" key="1">
    <source>
        <dbReference type="SAM" id="MobiDB-lite"/>
    </source>
</evidence>
<sequence>MCIEILLQIKEFLERKENMPEKGIIKSKSDNDLCYVYYGKMSLDKSRKVIDGDLTMSLTERRGGNNEATNGDRSGGCGSGGGGPGIGILNEGEGNEEEANVTSAEATVEESQEENDGLSKTRTKCRKYCPIVDFLILIGFSAVVAGLVVHLKGSF</sequence>
<keyword evidence="2" id="KW-0812">Transmembrane</keyword>
<dbReference type="EMBL" id="CAJFCJ010000013">
    <property type="protein sequence ID" value="CAD5121070.1"/>
    <property type="molecule type" value="Genomic_DNA"/>
</dbReference>
<gene>
    <name evidence="3" type="ORF">DGYR_LOCUS9067</name>
</gene>
<dbReference type="Proteomes" id="UP000549394">
    <property type="component" value="Unassembled WGS sequence"/>
</dbReference>
<name>A0A7I8VYS8_9ANNE</name>
<evidence type="ECO:0000313" key="4">
    <source>
        <dbReference type="Proteomes" id="UP000549394"/>
    </source>
</evidence>
<proteinExistence type="predicted"/>
<feature type="transmembrane region" description="Helical" evidence="2">
    <location>
        <begin position="128"/>
        <end position="151"/>
    </location>
</feature>